<sequence>MRDFSWKYFAMTGDVDAYLLYREAGESMVTAADTAAEEEQVYDEEAN</sequence>
<reference evidence="1 2" key="1">
    <citation type="submission" date="2020-02" db="EMBL/GenBank/DDBJ databases">
        <authorList>
            <person name="Gao J."/>
            <person name="Sun J."/>
        </authorList>
    </citation>
    <scope>NUCLEOTIDE SEQUENCE [LARGE SCALE GENOMIC DNA]</scope>
    <source>
        <strain evidence="1 2">7124</strain>
    </source>
</reference>
<dbReference type="EMBL" id="JAAKGU010000001">
    <property type="protein sequence ID" value="NGM81807.1"/>
    <property type="molecule type" value="Genomic_DNA"/>
</dbReference>
<accession>A0A6M1PEW0</accession>
<dbReference type="RefSeq" id="WP_165095051.1">
    <property type="nucleotide sequence ID" value="NZ_JAAKGU010000001.1"/>
</dbReference>
<name>A0A6M1PEW0_9BACL</name>
<dbReference type="Pfam" id="PF14006">
    <property type="entry name" value="YqzL"/>
    <property type="match status" value="1"/>
</dbReference>
<evidence type="ECO:0000313" key="2">
    <source>
        <dbReference type="Proteomes" id="UP000480151"/>
    </source>
</evidence>
<keyword evidence="2" id="KW-1185">Reference proteome</keyword>
<proteinExistence type="predicted"/>
<comment type="caution">
    <text evidence="1">The sequence shown here is derived from an EMBL/GenBank/DDBJ whole genome shotgun (WGS) entry which is preliminary data.</text>
</comment>
<organism evidence="1 2">
    <name type="scientific">Paenibacillus apii</name>
    <dbReference type="NCBI Taxonomy" id="1850370"/>
    <lineage>
        <taxon>Bacteria</taxon>
        <taxon>Bacillati</taxon>
        <taxon>Bacillota</taxon>
        <taxon>Bacilli</taxon>
        <taxon>Bacillales</taxon>
        <taxon>Paenibacillaceae</taxon>
        <taxon>Paenibacillus</taxon>
    </lineage>
</organism>
<dbReference type="AlphaFoldDB" id="A0A6M1PEW0"/>
<gene>
    <name evidence="1" type="ORF">G5B47_05225</name>
</gene>
<protein>
    <submittedName>
        <fullName evidence="1">YqzL family protein</fullName>
    </submittedName>
</protein>
<dbReference type="Proteomes" id="UP000480151">
    <property type="component" value="Unassembled WGS sequence"/>
</dbReference>
<dbReference type="InterPro" id="IPR025617">
    <property type="entry name" value="YqzL"/>
</dbReference>
<evidence type="ECO:0000313" key="1">
    <source>
        <dbReference type="EMBL" id="NGM81807.1"/>
    </source>
</evidence>